<evidence type="ECO:0000313" key="3">
    <source>
        <dbReference type="Proteomes" id="UP000308705"/>
    </source>
</evidence>
<evidence type="ECO:0000313" key="2">
    <source>
        <dbReference type="EMBL" id="TKK91009.1"/>
    </source>
</evidence>
<proteinExistence type="predicted"/>
<dbReference type="EMBL" id="SZQA01000002">
    <property type="protein sequence ID" value="TKK91009.1"/>
    <property type="molecule type" value="Genomic_DNA"/>
</dbReference>
<dbReference type="RefSeq" id="WP_137245711.1">
    <property type="nucleotide sequence ID" value="NZ_SZQA01000002.1"/>
</dbReference>
<dbReference type="AlphaFoldDB" id="A0A4U3MQ50"/>
<feature type="transmembrane region" description="Helical" evidence="1">
    <location>
        <begin position="222"/>
        <end position="240"/>
    </location>
</feature>
<feature type="transmembrane region" description="Helical" evidence="1">
    <location>
        <begin position="281"/>
        <end position="303"/>
    </location>
</feature>
<feature type="transmembrane region" description="Helical" evidence="1">
    <location>
        <begin position="141"/>
        <end position="161"/>
    </location>
</feature>
<keyword evidence="1" id="KW-0812">Transmembrane</keyword>
<keyword evidence="1" id="KW-1133">Transmembrane helix</keyword>
<accession>A0A4U3MQ50</accession>
<dbReference type="PANTHER" id="PTHR20992">
    <property type="entry name" value="AT15442P-RELATED"/>
    <property type="match status" value="1"/>
</dbReference>
<sequence>MLHIRVISPAPVTDAVVGCLREATGVTNLVVLAGVARSPEGDLVEFDVAREAANGVIESLRGLGIESSGSIAVEKIDIAISEAADRAREEAPGEGDDAVVWEELAARVADDSRMTWAFVVFLAIATQLAAIGVLLNSPILIVGAMVLGPEFGPIAAVCFGLMQREYGLIGAAVRNLVIGFAAAIAVTLACALVARGLGWIEPAMIAEGNTEEVNFIVKPDRWSFIVALLAGIAGVLSITAGKSSSLVGVFISVTTVPAAGYAAVAVALGEWAEVGQAALQLGVNILGMVIAGTLTLLAQRLLWGKYGERVGPRPRSDR</sequence>
<dbReference type="Proteomes" id="UP000308705">
    <property type="component" value="Unassembled WGS sequence"/>
</dbReference>
<evidence type="ECO:0000256" key="1">
    <source>
        <dbReference type="SAM" id="Phobius"/>
    </source>
</evidence>
<protein>
    <submittedName>
        <fullName evidence="2">DUF389 domain-containing protein</fullName>
    </submittedName>
</protein>
<gene>
    <name evidence="2" type="ORF">FDA94_04445</name>
</gene>
<dbReference type="PANTHER" id="PTHR20992:SF9">
    <property type="entry name" value="AT15442P-RELATED"/>
    <property type="match status" value="1"/>
</dbReference>
<reference evidence="2 3" key="1">
    <citation type="submission" date="2019-04" db="EMBL/GenBank/DDBJ databases">
        <title>Herbidospora sp. NEAU-GS14.nov., a novel actinomycete isolated from soil.</title>
        <authorList>
            <person name="Han L."/>
        </authorList>
    </citation>
    <scope>NUCLEOTIDE SEQUENCE [LARGE SCALE GENOMIC DNA]</scope>
    <source>
        <strain evidence="2 3">NEAU-GS14</strain>
    </source>
</reference>
<name>A0A4U3MQ50_9ACTN</name>
<keyword evidence="3" id="KW-1185">Reference proteome</keyword>
<dbReference type="OrthoDB" id="8061853at2"/>
<feature type="transmembrane region" description="Helical" evidence="1">
    <location>
        <begin position="247"/>
        <end position="269"/>
    </location>
</feature>
<dbReference type="Pfam" id="PF04087">
    <property type="entry name" value="DUF389"/>
    <property type="match status" value="1"/>
</dbReference>
<organism evidence="2 3">
    <name type="scientific">Herbidospora galbida</name>
    <dbReference type="NCBI Taxonomy" id="2575442"/>
    <lineage>
        <taxon>Bacteria</taxon>
        <taxon>Bacillati</taxon>
        <taxon>Actinomycetota</taxon>
        <taxon>Actinomycetes</taxon>
        <taxon>Streptosporangiales</taxon>
        <taxon>Streptosporangiaceae</taxon>
        <taxon>Herbidospora</taxon>
    </lineage>
</organism>
<keyword evidence="1" id="KW-0472">Membrane</keyword>
<comment type="caution">
    <text evidence="2">The sequence shown here is derived from an EMBL/GenBank/DDBJ whole genome shotgun (WGS) entry which is preliminary data.</text>
</comment>
<feature type="transmembrane region" description="Helical" evidence="1">
    <location>
        <begin position="116"/>
        <end position="135"/>
    </location>
</feature>
<dbReference type="InterPro" id="IPR005240">
    <property type="entry name" value="DUF389"/>
</dbReference>
<feature type="transmembrane region" description="Helical" evidence="1">
    <location>
        <begin position="173"/>
        <end position="194"/>
    </location>
</feature>